<dbReference type="Gene3D" id="3.90.120.10">
    <property type="entry name" value="DNA Methylase, subunit A, domain 2"/>
    <property type="match status" value="1"/>
</dbReference>
<evidence type="ECO:0000256" key="6">
    <source>
        <dbReference type="PROSITE-ProRule" id="PRU01016"/>
    </source>
</evidence>
<evidence type="ECO:0000256" key="2">
    <source>
        <dbReference type="ARBA" id="ARBA00022603"/>
    </source>
</evidence>
<dbReference type="NCBIfam" id="TIGR00675">
    <property type="entry name" value="dcm"/>
    <property type="match status" value="1"/>
</dbReference>
<dbReference type="Proteomes" id="UP000228754">
    <property type="component" value="Unassembled WGS sequence"/>
</dbReference>
<evidence type="ECO:0000256" key="7">
    <source>
        <dbReference type="RuleBase" id="RU000416"/>
    </source>
</evidence>
<comment type="caution">
    <text evidence="8">The sequence shown here is derived from an EMBL/GenBank/DDBJ whole genome shotgun (WGS) entry which is preliminary data.</text>
</comment>
<accession>A0A2A5IT32</accession>
<keyword evidence="3 6" id="KW-0808">Transferase</keyword>
<feature type="active site" evidence="6">
    <location>
        <position position="96"/>
    </location>
</feature>
<dbReference type="PRINTS" id="PR00105">
    <property type="entry name" value="C5METTRFRASE"/>
</dbReference>
<name>A0A2A5IT32_BACPU</name>
<dbReference type="OrthoDB" id="9813719at2"/>
<reference evidence="8 9" key="1">
    <citation type="submission" date="2017-06" db="EMBL/GenBank/DDBJ databases">
        <title>Draft Genome Sequence of Bacillus sp Strain 36R Isolated from saline sediment at Atanasia, Sonora, Mexico.</title>
        <authorList>
            <person name="Sanchez Diaz R."/>
            <person name="Quiroz Macias M.E."/>
            <person name="Ibarra Gamez J.C."/>
            <person name="Enciso Ibarra J."/>
            <person name="Gomez Gil B."/>
            <person name="Galaviz Silva L."/>
        </authorList>
    </citation>
    <scope>NUCLEOTIDE SEQUENCE [LARGE SCALE GENOMIC DNA]</scope>
    <source>
        <strain evidence="8 9">36R_ATNSAL</strain>
    </source>
</reference>
<protein>
    <recommendedName>
        <fullName evidence="1">DNA (cytosine-5-)-methyltransferase</fullName>
        <ecNumber evidence="1">2.1.1.37</ecNumber>
    </recommendedName>
</protein>
<keyword evidence="2 6" id="KW-0489">Methyltransferase</keyword>
<dbReference type="Pfam" id="PF00145">
    <property type="entry name" value="DNA_methylase"/>
    <property type="match status" value="1"/>
</dbReference>
<keyword evidence="5" id="KW-0680">Restriction system</keyword>
<evidence type="ECO:0000313" key="8">
    <source>
        <dbReference type="EMBL" id="PCK20276.1"/>
    </source>
</evidence>
<dbReference type="InterPro" id="IPR001525">
    <property type="entry name" value="C5_MeTfrase"/>
</dbReference>
<proteinExistence type="inferred from homology"/>
<dbReference type="PROSITE" id="PS51679">
    <property type="entry name" value="SAM_MT_C5"/>
    <property type="match status" value="1"/>
</dbReference>
<dbReference type="InterPro" id="IPR050390">
    <property type="entry name" value="C5-Methyltransferase"/>
</dbReference>
<evidence type="ECO:0000256" key="5">
    <source>
        <dbReference type="ARBA" id="ARBA00022747"/>
    </source>
</evidence>
<sequence>MNYRWKLSDLKNIPSNGLKVFSTFSCGGGSSMGYKLAGFELLGNCEIDPQMMKIYKKNHKPKYPYLMDIREFNQIPLSELPEELMNLDVFDGSPPCSVFSTAGKREEDWGREKAFREGQAVQKLDDLFFHYLDAVEHLRPKTFVAENVSGMIKGKAKGYVKLVIERAKKIGYDVQLFLLNAATMGVPQRRERVFFIGRRKDLNLPPLKLTFNEPPITYGEFRSGHGSRLNESSKTYKRWIKRRPSDSNIGDITKRTEDKERNFNTVLVKNSLVPPTLASGSVFIRYDEPYYISERDIILMQSFPLDYDFMDASVQYVCGMSVPPVMMRRIAEHIYLQWFK</sequence>
<organism evidence="8 9">
    <name type="scientific">Bacillus pumilus</name>
    <name type="common">Bacillus mesentericus</name>
    <dbReference type="NCBI Taxonomy" id="1408"/>
    <lineage>
        <taxon>Bacteria</taxon>
        <taxon>Bacillati</taxon>
        <taxon>Bacillota</taxon>
        <taxon>Bacilli</taxon>
        <taxon>Bacillales</taxon>
        <taxon>Bacillaceae</taxon>
        <taxon>Bacillus</taxon>
    </lineage>
</organism>
<dbReference type="GO" id="GO:0032259">
    <property type="term" value="P:methylation"/>
    <property type="evidence" value="ECO:0007669"/>
    <property type="project" value="UniProtKB-KW"/>
</dbReference>
<dbReference type="EMBL" id="NKHG01000100">
    <property type="protein sequence ID" value="PCK20276.1"/>
    <property type="molecule type" value="Genomic_DNA"/>
</dbReference>
<evidence type="ECO:0000256" key="1">
    <source>
        <dbReference type="ARBA" id="ARBA00011975"/>
    </source>
</evidence>
<dbReference type="SUPFAM" id="SSF53335">
    <property type="entry name" value="S-adenosyl-L-methionine-dependent methyltransferases"/>
    <property type="match status" value="1"/>
</dbReference>
<dbReference type="GO" id="GO:0003677">
    <property type="term" value="F:DNA binding"/>
    <property type="evidence" value="ECO:0007669"/>
    <property type="project" value="TreeGrafter"/>
</dbReference>
<evidence type="ECO:0000313" key="9">
    <source>
        <dbReference type="Proteomes" id="UP000228754"/>
    </source>
</evidence>
<evidence type="ECO:0000256" key="4">
    <source>
        <dbReference type="ARBA" id="ARBA00022691"/>
    </source>
</evidence>
<dbReference type="AlphaFoldDB" id="A0A2A5IT32"/>
<dbReference type="PANTHER" id="PTHR10629:SF52">
    <property type="entry name" value="DNA (CYTOSINE-5)-METHYLTRANSFERASE 1"/>
    <property type="match status" value="1"/>
</dbReference>
<evidence type="ECO:0000256" key="3">
    <source>
        <dbReference type="ARBA" id="ARBA00022679"/>
    </source>
</evidence>
<dbReference type="PANTHER" id="PTHR10629">
    <property type="entry name" value="CYTOSINE-SPECIFIC METHYLTRANSFERASE"/>
    <property type="match status" value="1"/>
</dbReference>
<dbReference type="GO" id="GO:0009307">
    <property type="term" value="P:DNA restriction-modification system"/>
    <property type="evidence" value="ECO:0007669"/>
    <property type="project" value="UniProtKB-KW"/>
</dbReference>
<dbReference type="EC" id="2.1.1.37" evidence="1"/>
<dbReference type="GO" id="GO:0044027">
    <property type="term" value="P:negative regulation of gene expression via chromosomal CpG island methylation"/>
    <property type="evidence" value="ECO:0007669"/>
    <property type="project" value="TreeGrafter"/>
</dbReference>
<dbReference type="InterPro" id="IPR029063">
    <property type="entry name" value="SAM-dependent_MTases_sf"/>
</dbReference>
<dbReference type="Gene3D" id="3.40.50.150">
    <property type="entry name" value="Vaccinia Virus protein VP39"/>
    <property type="match status" value="1"/>
</dbReference>
<dbReference type="GO" id="GO:0003886">
    <property type="term" value="F:DNA (cytosine-5-)-methyltransferase activity"/>
    <property type="evidence" value="ECO:0007669"/>
    <property type="project" value="UniProtKB-EC"/>
</dbReference>
<gene>
    <name evidence="8" type="ORF">CEY02_13950</name>
</gene>
<keyword evidence="4 6" id="KW-0949">S-adenosyl-L-methionine</keyword>
<comment type="similarity">
    <text evidence="6 7">Belongs to the class I-like SAM-binding methyltransferase superfamily. C5-methyltransferase family.</text>
</comment>